<sequence>MAQTQYQMRNSRLGPRKAPPVRRTASLHKAKKAKWRRVEDLIIDASYDSSEKDGLISGDIKMASTSMKRISSLPAEAYSRSIPGIGKVLPRSPLEPQGLNHFYSAKPDAKKLDQR</sequence>
<keyword evidence="3" id="KW-1185">Reference proteome</keyword>
<dbReference type="AlphaFoldDB" id="A0A0L0G4Z6"/>
<dbReference type="GeneID" id="25904388"/>
<dbReference type="EMBL" id="KQ241803">
    <property type="protein sequence ID" value="KNC83896.1"/>
    <property type="molecule type" value="Genomic_DNA"/>
</dbReference>
<gene>
    <name evidence="2" type="ORF">SARC_03884</name>
</gene>
<feature type="region of interest" description="Disordered" evidence="1">
    <location>
        <begin position="1"/>
        <end position="29"/>
    </location>
</feature>
<reference evidence="2 3" key="1">
    <citation type="submission" date="2011-02" db="EMBL/GenBank/DDBJ databases">
        <title>The Genome Sequence of Sphaeroforma arctica JP610.</title>
        <authorList>
            <consortium name="The Broad Institute Genome Sequencing Platform"/>
            <person name="Russ C."/>
            <person name="Cuomo C."/>
            <person name="Young S.K."/>
            <person name="Zeng Q."/>
            <person name="Gargeya S."/>
            <person name="Alvarado L."/>
            <person name="Berlin A."/>
            <person name="Chapman S.B."/>
            <person name="Chen Z."/>
            <person name="Freedman E."/>
            <person name="Gellesch M."/>
            <person name="Goldberg J."/>
            <person name="Griggs A."/>
            <person name="Gujja S."/>
            <person name="Heilman E."/>
            <person name="Heiman D."/>
            <person name="Howarth C."/>
            <person name="Mehta T."/>
            <person name="Neiman D."/>
            <person name="Pearson M."/>
            <person name="Roberts A."/>
            <person name="Saif S."/>
            <person name="Shea T."/>
            <person name="Shenoy N."/>
            <person name="Sisk P."/>
            <person name="Stolte C."/>
            <person name="Sykes S."/>
            <person name="White J."/>
            <person name="Yandava C."/>
            <person name="Burger G."/>
            <person name="Gray M.W."/>
            <person name="Holland P.W.H."/>
            <person name="King N."/>
            <person name="Lang F.B.F."/>
            <person name="Roger A.J."/>
            <person name="Ruiz-Trillo I."/>
            <person name="Haas B."/>
            <person name="Nusbaum C."/>
            <person name="Birren B."/>
        </authorList>
    </citation>
    <scope>NUCLEOTIDE SEQUENCE [LARGE SCALE GENOMIC DNA]</scope>
    <source>
        <strain evidence="2 3">JP610</strain>
    </source>
</reference>
<feature type="compositionally biased region" description="Polar residues" evidence="1">
    <location>
        <begin position="1"/>
        <end position="10"/>
    </location>
</feature>
<dbReference type="RefSeq" id="XP_014157798.1">
    <property type="nucleotide sequence ID" value="XM_014302323.1"/>
</dbReference>
<protein>
    <submittedName>
        <fullName evidence="2">Uncharacterized protein</fullName>
    </submittedName>
</protein>
<feature type="region of interest" description="Disordered" evidence="1">
    <location>
        <begin position="93"/>
        <end position="115"/>
    </location>
</feature>
<organism evidence="2 3">
    <name type="scientific">Sphaeroforma arctica JP610</name>
    <dbReference type="NCBI Taxonomy" id="667725"/>
    <lineage>
        <taxon>Eukaryota</taxon>
        <taxon>Ichthyosporea</taxon>
        <taxon>Ichthyophonida</taxon>
        <taxon>Sphaeroforma</taxon>
    </lineage>
</organism>
<proteinExistence type="predicted"/>
<evidence type="ECO:0000313" key="2">
    <source>
        <dbReference type="EMBL" id="KNC83896.1"/>
    </source>
</evidence>
<evidence type="ECO:0000313" key="3">
    <source>
        <dbReference type="Proteomes" id="UP000054560"/>
    </source>
</evidence>
<evidence type="ECO:0000256" key="1">
    <source>
        <dbReference type="SAM" id="MobiDB-lite"/>
    </source>
</evidence>
<name>A0A0L0G4Z6_9EUKA</name>
<dbReference type="Proteomes" id="UP000054560">
    <property type="component" value="Unassembled WGS sequence"/>
</dbReference>
<accession>A0A0L0G4Z6</accession>